<accession>A0A809RPM7</accession>
<name>A0A809RPM7_9PROT</name>
<proteinExistence type="predicted"/>
<dbReference type="RefSeq" id="WP_179954407.1">
    <property type="nucleotide sequence ID" value="NZ_AP021881.1"/>
</dbReference>
<keyword evidence="2" id="KW-1185">Reference proteome</keyword>
<dbReference type="EMBL" id="AP021881">
    <property type="protein sequence ID" value="BBP00791.1"/>
    <property type="molecule type" value="Genomic_DNA"/>
</dbReference>
<organism evidence="1 2">
    <name type="scientific">Sulfuriferula nivalis</name>
    <dbReference type="NCBI Taxonomy" id="2675298"/>
    <lineage>
        <taxon>Bacteria</taxon>
        <taxon>Pseudomonadati</taxon>
        <taxon>Pseudomonadota</taxon>
        <taxon>Betaproteobacteria</taxon>
        <taxon>Nitrosomonadales</taxon>
        <taxon>Sulfuricellaceae</taxon>
        <taxon>Sulfuriferula</taxon>
    </lineage>
</organism>
<dbReference type="KEGG" id="sniv:SFSGTM_14990"/>
<sequence>MEISHTDPAHQRNYTEIKLAARYDAVLVAEGAFLLLEKLSPALKNVDSSSGAAVNRAIATLVLIIIKADVSQDVRHLWMERLWQALQEDTMSYIESLGNQFVVQLLALYLIS</sequence>
<reference evidence="2" key="1">
    <citation type="submission" date="2019-11" db="EMBL/GenBank/DDBJ databases">
        <title>Isolation and characterization of a novel species in the genus Sulfuriferula.</title>
        <authorList>
            <person name="Mochizuki J."/>
            <person name="Kojima H."/>
            <person name="Fukui M."/>
        </authorList>
    </citation>
    <scope>NUCLEOTIDE SEQUENCE [LARGE SCALE GENOMIC DNA]</scope>
    <source>
        <strain evidence="2">SGTM</strain>
    </source>
</reference>
<dbReference type="Proteomes" id="UP000463939">
    <property type="component" value="Chromosome"/>
</dbReference>
<dbReference type="AlphaFoldDB" id="A0A809RPM7"/>
<evidence type="ECO:0000313" key="1">
    <source>
        <dbReference type="EMBL" id="BBP00791.1"/>
    </source>
</evidence>
<evidence type="ECO:0000313" key="2">
    <source>
        <dbReference type="Proteomes" id="UP000463939"/>
    </source>
</evidence>
<gene>
    <name evidence="1" type="ORF">SFSGTM_14990</name>
</gene>
<protein>
    <submittedName>
        <fullName evidence="1">Uncharacterized protein</fullName>
    </submittedName>
</protein>